<keyword evidence="2" id="KW-1185">Reference proteome</keyword>
<evidence type="ECO:0000313" key="1">
    <source>
        <dbReference type="EMBL" id="KAL2785958.1"/>
    </source>
</evidence>
<organism evidence="1 2">
    <name type="scientific">Aspergillus keveii</name>
    <dbReference type="NCBI Taxonomy" id="714993"/>
    <lineage>
        <taxon>Eukaryota</taxon>
        <taxon>Fungi</taxon>
        <taxon>Dikarya</taxon>
        <taxon>Ascomycota</taxon>
        <taxon>Pezizomycotina</taxon>
        <taxon>Eurotiomycetes</taxon>
        <taxon>Eurotiomycetidae</taxon>
        <taxon>Eurotiales</taxon>
        <taxon>Aspergillaceae</taxon>
        <taxon>Aspergillus</taxon>
        <taxon>Aspergillus subgen. Nidulantes</taxon>
    </lineage>
</organism>
<accession>A0ABR4FRR4</accession>
<evidence type="ECO:0000313" key="2">
    <source>
        <dbReference type="Proteomes" id="UP001610563"/>
    </source>
</evidence>
<dbReference type="Gene3D" id="1.20.1290.10">
    <property type="entry name" value="AhpD-like"/>
    <property type="match status" value="1"/>
</dbReference>
<gene>
    <name evidence="1" type="ORF">BJX66DRAFT_342577</name>
</gene>
<dbReference type="PANTHER" id="PTHR34846:SF11">
    <property type="entry name" value="4-CARBOXYMUCONOLACTONE DECARBOXYLASE FAMILY PROTEIN (AFU_ORTHOLOGUE AFUA_6G11590)"/>
    <property type="match status" value="1"/>
</dbReference>
<sequence length="194" mass="21628">MRLEYIPDPPQNLPVEDQQICDRIRARRGPAGLLGIDRTLLHAPKVADGWDSLLGAIRTQTSLPEDIREIAICRACLLNTAWTEWKPHEDILQNIDGMTEAMIDVVKMRNPTNKGPLSDRQWAVLEYADAMTTNVQVPERLVDRLKNVGFCAQEIVEITATVAAYNFVCRFVLALDVSEGIEAAPGWFNGSEGV</sequence>
<protein>
    <submittedName>
        <fullName evidence="1">AhpD-like protein</fullName>
    </submittedName>
</protein>
<dbReference type="EMBL" id="JBFTWV010000129">
    <property type="protein sequence ID" value="KAL2785958.1"/>
    <property type="molecule type" value="Genomic_DNA"/>
</dbReference>
<dbReference type="PANTHER" id="PTHR34846">
    <property type="entry name" value="4-CARBOXYMUCONOLACTONE DECARBOXYLASE FAMILY PROTEIN (AFU_ORTHOLOGUE AFUA_6G11590)"/>
    <property type="match status" value="1"/>
</dbReference>
<comment type="caution">
    <text evidence="1">The sequence shown here is derived from an EMBL/GenBank/DDBJ whole genome shotgun (WGS) entry which is preliminary data.</text>
</comment>
<dbReference type="InterPro" id="IPR029032">
    <property type="entry name" value="AhpD-like"/>
</dbReference>
<reference evidence="1 2" key="1">
    <citation type="submission" date="2024-07" db="EMBL/GenBank/DDBJ databases">
        <title>Section-level genome sequencing and comparative genomics of Aspergillus sections Usti and Cavernicolus.</title>
        <authorList>
            <consortium name="Lawrence Berkeley National Laboratory"/>
            <person name="Nybo J.L."/>
            <person name="Vesth T.C."/>
            <person name="Theobald S."/>
            <person name="Frisvad J.C."/>
            <person name="Larsen T.O."/>
            <person name="Kjaerboelling I."/>
            <person name="Rothschild-Mancinelli K."/>
            <person name="Lyhne E.K."/>
            <person name="Kogle M.E."/>
            <person name="Barry K."/>
            <person name="Clum A."/>
            <person name="Na H."/>
            <person name="Ledsgaard L."/>
            <person name="Lin J."/>
            <person name="Lipzen A."/>
            <person name="Kuo A."/>
            <person name="Riley R."/>
            <person name="Mondo S."/>
            <person name="Labutti K."/>
            <person name="Haridas S."/>
            <person name="Pangalinan J."/>
            <person name="Salamov A.A."/>
            <person name="Simmons B.A."/>
            <person name="Magnuson J.K."/>
            <person name="Chen J."/>
            <person name="Drula E."/>
            <person name="Henrissat B."/>
            <person name="Wiebenga A."/>
            <person name="Lubbers R.J."/>
            <person name="Gomes A.C."/>
            <person name="Makela M.R."/>
            <person name="Stajich J."/>
            <person name="Grigoriev I.V."/>
            <person name="Mortensen U.H."/>
            <person name="De Vries R.P."/>
            <person name="Baker S.E."/>
            <person name="Andersen M.R."/>
        </authorList>
    </citation>
    <scope>NUCLEOTIDE SEQUENCE [LARGE SCALE GENOMIC DNA]</scope>
    <source>
        <strain evidence="1 2">CBS 209.92</strain>
    </source>
</reference>
<dbReference type="Proteomes" id="UP001610563">
    <property type="component" value="Unassembled WGS sequence"/>
</dbReference>
<proteinExistence type="predicted"/>
<name>A0ABR4FRR4_9EURO</name>
<dbReference type="SUPFAM" id="SSF69118">
    <property type="entry name" value="AhpD-like"/>
    <property type="match status" value="1"/>
</dbReference>